<reference evidence="2 3" key="1">
    <citation type="submission" date="2016-10" db="EMBL/GenBank/DDBJ databases">
        <authorList>
            <person name="de Groot N.N."/>
        </authorList>
    </citation>
    <scope>NUCLEOTIDE SEQUENCE [LARGE SCALE GENOMIC DNA]</scope>
    <source>
        <strain evidence="2 3">DSM 26130</strain>
    </source>
</reference>
<feature type="transmembrane region" description="Helical" evidence="1">
    <location>
        <begin position="111"/>
        <end position="129"/>
    </location>
</feature>
<keyword evidence="3" id="KW-1185">Reference proteome</keyword>
<feature type="transmembrane region" description="Helical" evidence="1">
    <location>
        <begin position="6"/>
        <end position="23"/>
    </location>
</feature>
<evidence type="ECO:0000256" key="1">
    <source>
        <dbReference type="SAM" id="Phobius"/>
    </source>
</evidence>
<name>A0A1I1XWC5_9BACT</name>
<dbReference type="EMBL" id="FOLQ01000010">
    <property type="protein sequence ID" value="SFE11646.1"/>
    <property type="molecule type" value="Genomic_DNA"/>
</dbReference>
<dbReference type="RefSeq" id="WP_143100730.1">
    <property type="nucleotide sequence ID" value="NZ_FOLQ01000010.1"/>
</dbReference>
<evidence type="ECO:0000313" key="3">
    <source>
        <dbReference type="Proteomes" id="UP000198598"/>
    </source>
</evidence>
<dbReference type="STRING" id="662367.SAMN05216167_110146"/>
<sequence>MLLNLYLAVLTGCLLYALWHRRALNGSFKWLFALICITWIVEAIGYWGLVTGRNSNIVFHIFQPTEYALLASFFASYFATTRITQLAHVSIISFAIFCLIDALFIEKINAINSLSFSVEAILLILWSAYYFYDLYKQDEVLHIRQLPEFWVCTGILFFQTGAFFLMGLLNYLARTSPDVVTKLYNINHLLNILLYSLYTIGFVCKVGQKESLL</sequence>
<protein>
    <recommendedName>
        <fullName evidence="4">YhhN-like protein</fullName>
    </recommendedName>
</protein>
<feature type="transmembrane region" description="Helical" evidence="1">
    <location>
        <begin position="189"/>
        <end position="207"/>
    </location>
</feature>
<organism evidence="2 3">
    <name type="scientific">Spirosoma endophyticum</name>
    <dbReference type="NCBI Taxonomy" id="662367"/>
    <lineage>
        <taxon>Bacteria</taxon>
        <taxon>Pseudomonadati</taxon>
        <taxon>Bacteroidota</taxon>
        <taxon>Cytophagia</taxon>
        <taxon>Cytophagales</taxon>
        <taxon>Cytophagaceae</taxon>
        <taxon>Spirosoma</taxon>
    </lineage>
</organism>
<accession>A0A1I1XWC5</accession>
<evidence type="ECO:0008006" key="4">
    <source>
        <dbReference type="Google" id="ProtNLM"/>
    </source>
</evidence>
<proteinExistence type="predicted"/>
<keyword evidence="1" id="KW-0812">Transmembrane</keyword>
<evidence type="ECO:0000313" key="2">
    <source>
        <dbReference type="EMBL" id="SFE11646.1"/>
    </source>
</evidence>
<keyword evidence="1" id="KW-1133">Transmembrane helix</keyword>
<dbReference type="Proteomes" id="UP000198598">
    <property type="component" value="Unassembled WGS sequence"/>
</dbReference>
<feature type="transmembrane region" description="Helical" evidence="1">
    <location>
        <begin position="30"/>
        <end position="49"/>
    </location>
</feature>
<gene>
    <name evidence="2" type="ORF">SAMN05216167_110146</name>
</gene>
<keyword evidence="1" id="KW-0472">Membrane</keyword>
<feature type="transmembrane region" description="Helical" evidence="1">
    <location>
        <begin position="61"/>
        <end position="79"/>
    </location>
</feature>
<feature type="transmembrane region" description="Helical" evidence="1">
    <location>
        <begin position="149"/>
        <end position="169"/>
    </location>
</feature>
<feature type="transmembrane region" description="Helical" evidence="1">
    <location>
        <begin position="86"/>
        <end position="105"/>
    </location>
</feature>
<dbReference type="AlphaFoldDB" id="A0A1I1XWC5"/>
<dbReference type="OrthoDB" id="651989at2"/>